<dbReference type="SUPFAM" id="SSF56784">
    <property type="entry name" value="HAD-like"/>
    <property type="match status" value="1"/>
</dbReference>
<dbReference type="RefSeq" id="XP_011083852.1">
    <property type="nucleotide sequence ID" value="XM_011085550.2"/>
</dbReference>
<accession>A0A6I9TG20</accession>
<dbReference type="InterPro" id="IPR031315">
    <property type="entry name" value="LNS2/PITP"/>
</dbReference>
<dbReference type="PANTHER" id="PTHR12181:SF12">
    <property type="entry name" value="PHOSPHATIDATE PHOSPHATASE"/>
    <property type="match status" value="1"/>
</dbReference>
<evidence type="ECO:0000256" key="2">
    <source>
        <dbReference type="SAM" id="MobiDB-lite"/>
    </source>
</evidence>
<dbReference type="Pfam" id="PF08235">
    <property type="entry name" value="LNS2"/>
    <property type="match status" value="1"/>
</dbReference>
<dbReference type="InterPro" id="IPR007651">
    <property type="entry name" value="Lipin_N"/>
</dbReference>
<evidence type="ECO:0000313" key="6">
    <source>
        <dbReference type="RefSeq" id="XP_020550995.1"/>
    </source>
</evidence>
<feature type="region of interest" description="Disordered" evidence="2">
    <location>
        <begin position="96"/>
        <end position="124"/>
    </location>
</feature>
<dbReference type="OrthoDB" id="4567at2759"/>
<dbReference type="Pfam" id="PF04571">
    <property type="entry name" value="Lipin_N"/>
    <property type="match status" value="1"/>
</dbReference>
<dbReference type="InterPro" id="IPR036412">
    <property type="entry name" value="HAD-like_sf"/>
</dbReference>
<dbReference type="KEGG" id="sind:105166254"/>
<dbReference type="PANTHER" id="PTHR12181">
    <property type="entry name" value="LIPIN"/>
    <property type="match status" value="1"/>
</dbReference>
<name>A0A6I9TG20_SESIN</name>
<sequence length="1004" mass="110472">MQAVGKLGSYISRSVYTVSGPFHPFGGAVDIIVVEQPDGSYKSSPWYVRFGKFQGVLKTKEKVVSISVNGVEADFHMYLDHKGEAFFLKEVDIDAGESPGSPPSSLGEDMDKQPQSRLPLKSKSCNYNSDFPDSIGNERNGNCVAVGRSTSRRSQILSLVFGRRTMKEEGGQEEKNAYDMVRTDSLERAEIAADLLDLKWSTNLASSRNRKDNASRFSAVDTSKDEANINLQVGSSSYDETGLISHTSYQELKSTLEENVVEMKCLSTECLVQTPTKAESVGYTNLSDADALMTDKRGLAESSVITVSEFAKAGSRIEDSVEKLNGLADTSFSESNPRDRTRSLYHCQASGTSRVVLDASIERKTNLICHGGCEEVCVQCEAVQDMALKSEPERDMIHAQEKSLTIQHGLRKGDGLSFVQEEKTTMNRGTIYGASESTVTECYPELVPLHQSNDYIKDVDSQSVATASSLSYSTCSPAEEQTILAKGEINKHSTSVGPVCDTHISVSNFVPPCIQASRISEEEQLLFGIPDNSGYIDGKQMGLSHADLEGENADSSFPSGVAGVNESNDATGCSVFSLDHSVIDDYINDANLERRKLRSISGDVCLNKTGHVQSKELMRMVRSLPSLPLRNNLEVSDLGHASNPSLYPGMEGGANRNNHQLPCAQTMAEDVNVLKENKEEHTNPSIGNSPRFVDSLRGSRRGWPFSFKRSRSMKVSHVDTNSSEIPSAVKFLNDSSELEGGKDVANGKVNKKIVRTLTPTSEQLASLKLKEGKNIVIFTFSTAMLGKQQVDARIFLWRWDARIVISDVDGTITRSDLLGQVMPLVGMDWSQSGVAHLFSAIKENGYQLLFLSARAISQSFHTRQFLFNIKQDGKALPDGPVVISPDGLFPSLFREVVRRAPHEFKIACLEDIKALFPGDRNPFYAGFGNRDTDEFSYLKVGIPKGKIFIINPKGEIVVNRRVDTKSYLSLHALVHGMFPTMLSSEQEDFNSWNYWKLPPPAIDV</sequence>
<organism evidence="4 5">
    <name type="scientific">Sesamum indicum</name>
    <name type="common">Oriental sesame</name>
    <name type="synonym">Sesamum orientale</name>
    <dbReference type="NCBI Taxonomy" id="4182"/>
    <lineage>
        <taxon>Eukaryota</taxon>
        <taxon>Viridiplantae</taxon>
        <taxon>Streptophyta</taxon>
        <taxon>Embryophyta</taxon>
        <taxon>Tracheophyta</taxon>
        <taxon>Spermatophyta</taxon>
        <taxon>Magnoliopsida</taxon>
        <taxon>eudicotyledons</taxon>
        <taxon>Gunneridae</taxon>
        <taxon>Pentapetalae</taxon>
        <taxon>asterids</taxon>
        <taxon>lamiids</taxon>
        <taxon>Lamiales</taxon>
        <taxon>Pedaliaceae</taxon>
        <taxon>Sesamum</taxon>
    </lineage>
</organism>
<evidence type="ECO:0000259" key="3">
    <source>
        <dbReference type="SMART" id="SM00775"/>
    </source>
</evidence>
<dbReference type="AlphaFoldDB" id="A0A6I9TG20"/>
<feature type="compositionally biased region" description="Low complexity" evidence="2">
    <location>
        <begin position="96"/>
        <end position="107"/>
    </location>
</feature>
<reference evidence="5 6" key="1">
    <citation type="submission" date="2025-04" db="UniProtKB">
        <authorList>
            <consortium name="RefSeq"/>
        </authorList>
    </citation>
    <scope>IDENTIFICATION</scope>
</reference>
<evidence type="ECO:0000256" key="1">
    <source>
        <dbReference type="ARBA" id="ARBA00005476"/>
    </source>
</evidence>
<keyword evidence="4" id="KW-1185">Reference proteome</keyword>
<dbReference type="GeneID" id="105166254"/>
<evidence type="ECO:0000313" key="4">
    <source>
        <dbReference type="Proteomes" id="UP000504604"/>
    </source>
</evidence>
<evidence type="ECO:0000313" key="5">
    <source>
        <dbReference type="RefSeq" id="XP_011083852.1"/>
    </source>
</evidence>
<comment type="similarity">
    <text evidence="1">Belongs to the lipin family.</text>
</comment>
<feature type="domain" description="LNS2/PITP" evidence="3">
    <location>
        <begin position="803"/>
        <end position="959"/>
    </location>
</feature>
<dbReference type="InterPro" id="IPR013209">
    <property type="entry name" value="LNS2"/>
</dbReference>
<gene>
    <name evidence="5 6" type="primary">LOC105166254</name>
</gene>
<dbReference type="GO" id="GO:0008195">
    <property type="term" value="F:phosphatidate phosphatase activity"/>
    <property type="evidence" value="ECO:0007669"/>
    <property type="project" value="TreeGrafter"/>
</dbReference>
<dbReference type="SMR" id="A0A6I9TG20"/>
<dbReference type="InterPro" id="IPR026058">
    <property type="entry name" value="LIPIN"/>
</dbReference>
<dbReference type="Proteomes" id="UP000504604">
    <property type="component" value="Linkage group LG7"/>
</dbReference>
<dbReference type="RefSeq" id="XP_020550995.1">
    <property type="nucleotide sequence ID" value="XM_020695336.1"/>
</dbReference>
<dbReference type="SMART" id="SM00775">
    <property type="entry name" value="LNS2"/>
    <property type="match status" value="1"/>
</dbReference>
<protein>
    <submittedName>
        <fullName evidence="5 6">Phosphatidate phosphatase PAH2 isoform X1</fullName>
    </submittedName>
</protein>
<proteinExistence type="inferred from homology"/>